<evidence type="ECO:0000313" key="1">
    <source>
        <dbReference type="EMBL" id="TPE63974.1"/>
    </source>
</evidence>
<organism evidence="1 2">
    <name type="scientific">Sandaracinobacter neustonicus</name>
    <dbReference type="NCBI Taxonomy" id="1715348"/>
    <lineage>
        <taxon>Bacteria</taxon>
        <taxon>Pseudomonadati</taxon>
        <taxon>Pseudomonadota</taxon>
        <taxon>Alphaproteobacteria</taxon>
        <taxon>Sphingomonadales</taxon>
        <taxon>Sphingosinicellaceae</taxon>
        <taxon>Sandaracinobacter</taxon>
    </lineage>
</organism>
<evidence type="ECO:0000313" key="2">
    <source>
        <dbReference type="Proteomes" id="UP000319897"/>
    </source>
</evidence>
<keyword evidence="2" id="KW-1185">Reference proteome</keyword>
<proteinExistence type="predicted"/>
<dbReference type="EMBL" id="VFSU01000011">
    <property type="protein sequence ID" value="TPE63974.1"/>
    <property type="molecule type" value="Genomic_DNA"/>
</dbReference>
<evidence type="ECO:0008006" key="3">
    <source>
        <dbReference type="Google" id="ProtNLM"/>
    </source>
</evidence>
<dbReference type="AlphaFoldDB" id="A0A501XV42"/>
<dbReference type="RefSeq" id="WP_140927000.1">
    <property type="nucleotide sequence ID" value="NZ_VFSU01000011.1"/>
</dbReference>
<gene>
    <name evidence="1" type="ORF">FJQ54_03820</name>
</gene>
<reference evidence="1 2" key="1">
    <citation type="submission" date="2019-06" db="EMBL/GenBank/DDBJ databases">
        <authorList>
            <person name="Lee I."/>
            <person name="Jang G.I."/>
            <person name="Hwang C.Y."/>
        </authorList>
    </citation>
    <scope>NUCLEOTIDE SEQUENCE [LARGE SCALE GENOMIC DNA]</scope>
    <source>
        <strain evidence="1 2">PAMC 28131</strain>
    </source>
</reference>
<dbReference type="Proteomes" id="UP000319897">
    <property type="component" value="Unassembled WGS sequence"/>
</dbReference>
<dbReference type="OrthoDB" id="7473760at2"/>
<name>A0A501XV42_9SPHN</name>
<accession>A0A501XV42</accession>
<comment type="caution">
    <text evidence="1">The sequence shown here is derived from an EMBL/GenBank/DDBJ whole genome shotgun (WGS) entry which is preliminary data.</text>
</comment>
<sequence>MRLSAVNARLLRSIRALAGGMPSETVGETAGAASAEGEGVRGGQPLLVIEDFTETPWASLTFSGIRHGIDIRLDGDEAEVRRVVAELADWPDSACEGLAGHFLADVQVQENSRVLHEGGRMSLCLRLDALTIAE</sequence>
<protein>
    <recommendedName>
        <fullName evidence="3">DUF3168 domain-containing protein</fullName>
    </recommendedName>
</protein>